<dbReference type="PANTHER" id="PTHR43884">
    <property type="entry name" value="ACYL-COA DEHYDROGENASE"/>
    <property type="match status" value="1"/>
</dbReference>
<dbReference type="Proteomes" id="UP001500279">
    <property type="component" value="Unassembled WGS sequence"/>
</dbReference>
<dbReference type="InterPro" id="IPR009100">
    <property type="entry name" value="AcylCoA_DH/oxidase_NM_dom_sf"/>
</dbReference>
<proteinExistence type="predicted"/>
<dbReference type="PIRSF" id="PIRSF016578">
    <property type="entry name" value="HsaA"/>
    <property type="match status" value="1"/>
</dbReference>
<reference evidence="5" key="1">
    <citation type="journal article" date="2019" name="Int. J. Syst. Evol. Microbiol.">
        <title>The Global Catalogue of Microorganisms (GCM) 10K type strain sequencing project: providing services to taxonomists for standard genome sequencing and annotation.</title>
        <authorList>
            <consortium name="The Broad Institute Genomics Platform"/>
            <consortium name="The Broad Institute Genome Sequencing Center for Infectious Disease"/>
            <person name="Wu L."/>
            <person name="Ma J."/>
        </authorList>
    </citation>
    <scope>NUCLEOTIDE SEQUENCE [LARGE SCALE GENOMIC DNA]</scope>
    <source>
        <strain evidence="5">JCM 15503</strain>
    </source>
</reference>
<accession>A0ABP3UV76</accession>
<dbReference type="PANTHER" id="PTHR43884:SF12">
    <property type="entry name" value="ISOVALERYL-COA DEHYDROGENASE, MITOCHONDRIAL-RELATED"/>
    <property type="match status" value="1"/>
</dbReference>
<keyword evidence="1" id="KW-0560">Oxidoreductase</keyword>
<comment type="caution">
    <text evidence="4">The sequence shown here is derived from an EMBL/GenBank/DDBJ whole genome shotgun (WGS) entry which is preliminary data.</text>
</comment>
<evidence type="ECO:0000259" key="3">
    <source>
        <dbReference type="Pfam" id="PF08028"/>
    </source>
</evidence>
<dbReference type="Gene3D" id="2.40.110.10">
    <property type="entry name" value="Butyryl-CoA Dehydrogenase, subunit A, domain 2"/>
    <property type="match status" value="1"/>
</dbReference>
<evidence type="ECO:0000259" key="2">
    <source>
        <dbReference type="Pfam" id="PF02771"/>
    </source>
</evidence>
<dbReference type="InterPro" id="IPR037069">
    <property type="entry name" value="AcylCoA_DH/ox_N_sf"/>
</dbReference>
<keyword evidence="5" id="KW-1185">Reference proteome</keyword>
<feature type="domain" description="Acyl-CoA dehydrogenase/oxidase N-terminal" evidence="2">
    <location>
        <begin position="14"/>
        <end position="107"/>
    </location>
</feature>
<dbReference type="InterPro" id="IPR013107">
    <property type="entry name" value="Acyl-CoA_DH_C"/>
</dbReference>
<dbReference type="RefSeq" id="WP_231010479.1">
    <property type="nucleotide sequence ID" value="NZ_BAAAEW010000004.1"/>
</dbReference>
<dbReference type="InterPro" id="IPR046373">
    <property type="entry name" value="Acyl-CoA_Oxase/DH_mid-dom_sf"/>
</dbReference>
<dbReference type="Pfam" id="PF02771">
    <property type="entry name" value="Acyl-CoA_dh_N"/>
    <property type="match status" value="1"/>
</dbReference>
<dbReference type="InterPro" id="IPR036250">
    <property type="entry name" value="AcylCo_DH-like_C"/>
</dbReference>
<gene>
    <name evidence="4" type="ORF">GCM10009107_07480</name>
</gene>
<dbReference type="SUPFAM" id="SSF56645">
    <property type="entry name" value="Acyl-CoA dehydrogenase NM domain-like"/>
    <property type="match status" value="1"/>
</dbReference>
<evidence type="ECO:0000256" key="1">
    <source>
        <dbReference type="ARBA" id="ARBA00023002"/>
    </source>
</evidence>
<dbReference type="Gene3D" id="1.20.140.10">
    <property type="entry name" value="Butyryl-CoA Dehydrogenase, subunit A, domain 3"/>
    <property type="match status" value="1"/>
</dbReference>
<dbReference type="Gene3D" id="1.10.540.10">
    <property type="entry name" value="Acyl-CoA dehydrogenase/oxidase, N-terminal domain"/>
    <property type="match status" value="1"/>
</dbReference>
<dbReference type="Pfam" id="PF08028">
    <property type="entry name" value="Acyl-CoA_dh_2"/>
    <property type="match status" value="1"/>
</dbReference>
<sequence>MDAVISVADTTERLARRLEATAVERDRSGGHAAAERVAIRDSGLLGLTIPRSAGGLGADWPTFYGVVRQLAQADSALAHVFAFHHLQIATVLLYGSEAQQRELLPRSQSEGWFWGNALNPLDTRLVATVVTGGWQLDGQKSYASGSVGSDRLVVSAVAPRSNLEMETQHPPAGRLILHLDTRAPGVTVREDWDSFGQRQTDSGTVLFERVFVPQRDLLQGPDTPPTPRATLRTLVSQLIMANLYLGLAQAAFEAGRRHTLEKSRPWLSGNAASLADEPLVQHRYGELWLQLRPAQLVTDAAAQQLQAALDAGDALTAAQRGELAVEVAEAKVLAHRAAMAISSDVFELAGASATSQRLALDRFWRNARVHTLHDPVDLKQRDIGRFRLDGRPTEPSPYA</sequence>
<protein>
    <submittedName>
        <fullName evidence="4">Acyl-CoA dehydrogenase family protein</fullName>
    </submittedName>
</protein>
<dbReference type="SUPFAM" id="SSF47203">
    <property type="entry name" value="Acyl-CoA dehydrogenase C-terminal domain-like"/>
    <property type="match status" value="1"/>
</dbReference>
<feature type="domain" description="Acyl-CoA dehydrogenase C-terminal" evidence="3">
    <location>
        <begin position="239"/>
        <end position="374"/>
    </location>
</feature>
<dbReference type="InterPro" id="IPR013786">
    <property type="entry name" value="AcylCoA_DH/ox_N"/>
</dbReference>
<organism evidence="4 5">
    <name type="scientific">Ideonella azotifigens</name>
    <dbReference type="NCBI Taxonomy" id="513160"/>
    <lineage>
        <taxon>Bacteria</taxon>
        <taxon>Pseudomonadati</taxon>
        <taxon>Pseudomonadota</taxon>
        <taxon>Betaproteobacteria</taxon>
        <taxon>Burkholderiales</taxon>
        <taxon>Sphaerotilaceae</taxon>
        <taxon>Ideonella</taxon>
    </lineage>
</organism>
<name>A0ABP3UV76_9BURK</name>
<evidence type="ECO:0000313" key="4">
    <source>
        <dbReference type="EMBL" id="GAA0743183.1"/>
    </source>
</evidence>
<dbReference type="EMBL" id="BAAAEW010000004">
    <property type="protein sequence ID" value="GAA0743183.1"/>
    <property type="molecule type" value="Genomic_DNA"/>
</dbReference>
<evidence type="ECO:0000313" key="5">
    <source>
        <dbReference type="Proteomes" id="UP001500279"/>
    </source>
</evidence>